<keyword evidence="3" id="KW-1185">Reference proteome</keyword>
<feature type="region of interest" description="Disordered" evidence="1">
    <location>
        <begin position="16"/>
        <end position="45"/>
    </location>
</feature>
<dbReference type="RefSeq" id="WP_271221215.1">
    <property type="nucleotide sequence ID" value="NZ_BAAAVD010000012.1"/>
</dbReference>
<dbReference type="EMBL" id="BSEV01000019">
    <property type="protein sequence ID" value="GLK12908.1"/>
    <property type="molecule type" value="Genomic_DNA"/>
</dbReference>
<dbReference type="SMART" id="SM00028">
    <property type="entry name" value="TPR"/>
    <property type="match status" value="4"/>
</dbReference>
<feature type="region of interest" description="Disordered" evidence="1">
    <location>
        <begin position="100"/>
        <end position="134"/>
    </location>
</feature>
<gene>
    <name evidence="2" type="ORF">GCM10017600_63180</name>
</gene>
<dbReference type="InterPro" id="IPR011990">
    <property type="entry name" value="TPR-like_helical_dom_sf"/>
</dbReference>
<dbReference type="InterPro" id="IPR027417">
    <property type="entry name" value="P-loop_NTPase"/>
</dbReference>
<evidence type="ECO:0000313" key="2">
    <source>
        <dbReference type="EMBL" id="GLK12908.1"/>
    </source>
</evidence>
<feature type="compositionally biased region" description="Basic and acidic residues" evidence="1">
    <location>
        <begin position="29"/>
        <end position="38"/>
    </location>
</feature>
<dbReference type="GO" id="GO:0043531">
    <property type="term" value="F:ADP binding"/>
    <property type="evidence" value="ECO:0007669"/>
    <property type="project" value="InterPro"/>
</dbReference>
<reference evidence="2" key="2">
    <citation type="submission" date="2023-01" db="EMBL/GenBank/DDBJ databases">
        <authorList>
            <person name="Sun Q."/>
            <person name="Evtushenko L."/>
        </authorList>
    </citation>
    <scope>NUCLEOTIDE SEQUENCE</scope>
    <source>
        <strain evidence="2">VKM Ac-2007</strain>
    </source>
</reference>
<evidence type="ECO:0000313" key="3">
    <source>
        <dbReference type="Proteomes" id="UP001143474"/>
    </source>
</evidence>
<proteinExistence type="predicted"/>
<dbReference type="SUPFAM" id="SSF52540">
    <property type="entry name" value="P-loop containing nucleoside triphosphate hydrolases"/>
    <property type="match status" value="1"/>
</dbReference>
<dbReference type="PANTHER" id="PTHR47691:SF3">
    <property type="entry name" value="HTH-TYPE TRANSCRIPTIONAL REGULATOR RV0890C-RELATED"/>
    <property type="match status" value="1"/>
</dbReference>
<accession>A0A9W6I804</accession>
<feature type="compositionally biased region" description="Basic residues" evidence="1">
    <location>
        <begin position="112"/>
        <end position="122"/>
    </location>
</feature>
<name>A0A9W6I804_9ACTN</name>
<dbReference type="Gene3D" id="1.25.40.10">
    <property type="entry name" value="Tetratricopeptide repeat domain"/>
    <property type="match status" value="1"/>
</dbReference>
<reference evidence="2" key="1">
    <citation type="journal article" date="2014" name="Int. J. Syst. Evol. Microbiol.">
        <title>Complete genome sequence of Corynebacterium casei LMG S-19264T (=DSM 44701T), isolated from a smear-ripened cheese.</title>
        <authorList>
            <consortium name="US DOE Joint Genome Institute (JGI-PGF)"/>
            <person name="Walter F."/>
            <person name="Albersmeier A."/>
            <person name="Kalinowski J."/>
            <person name="Ruckert C."/>
        </authorList>
    </citation>
    <scope>NUCLEOTIDE SEQUENCE</scope>
    <source>
        <strain evidence="2">VKM Ac-2007</strain>
    </source>
</reference>
<dbReference type="AlphaFoldDB" id="A0A9W6I804"/>
<dbReference type="PRINTS" id="PR00364">
    <property type="entry name" value="DISEASERSIST"/>
</dbReference>
<dbReference type="Pfam" id="PF13424">
    <property type="entry name" value="TPR_12"/>
    <property type="match status" value="1"/>
</dbReference>
<dbReference type="Gene3D" id="3.40.50.300">
    <property type="entry name" value="P-loop containing nucleotide triphosphate hydrolases"/>
    <property type="match status" value="1"/>
</dbReference>
<evidence type="ECO:0000256" key="1">
    <source>
        <dbReference type="SAM" id="MobiDB-lite"/>
    </source>
</evidence>
<protein>
    <submittedName>
        <fullName evidence="2">Uncharacterized protein</fullName>
    </submittedName>
</protein>
<comment type="caution">
    <text evidence="2">The sequence shown here is derived from an EMBL/GenBank/DDBJ whole genome shotgun (WGS) entry which is preliminary data.</text>
</comment>
<dbReference type="InterPro" id="IPR019734">
    <property type="entry name" value="TPR_rpt"/>
</dbReference>
<dbReference type="Proteomes" id="UP001143474">
    <property type="component" value="Unassembled WGS sequence"/>
</dbReference>
<sequence length="889" mass="96928">MALADDTTAKYSEALRELHEAAGSPTGETIKRQAERRRPPLKISNQSWSDWRRGLNVPSDEAEARFLIACLKGLARRRSPEYEPPPDAWWEQTRKRALEERRAGTGRGGRPPARHPAPRGRRPVPLMPEGGPPPGDLAGREADVAELDLWLDGADTSVAVLTGLAGVGKTALATHVLHRALDTGRFGGCLFVDMQGYDPRRRKDADQVLASFLQTLGVAAGDVPAEPSAREALYRSILADCERGGRSLIVVLDNACSARDVAPLLPGSPAHKVLITSRHTLADVGGARIVELRELSAAESLAMLAGRLRAAGNRAPLTGADTEQLAETARLCGRLPLALHIAAALLICEPNMPVASLVRELSATAERLDTLEYEDLAVRAAFELSYRHLTPAQARLFRLLALNPGDTVGAEAAAALVGLNGHRAHRLLRCLRTAHLIEDGSAEGRYRFHDLMREFAGELLSAEEPASERDAATDRLLEYYEKAVSAARRAWFGLGERPSATAVRKALSWLDAERSNLFAAVALAHATGRWRRTCSLAEYLTHYAEFRHLVDDLLTAQTLALNASARVGRIQECTAAADLGIACRLAHRYDDALAHLRRALAIAENLPGTARWGNIQHDLGLTYFQMGRHADAEACHRADLAVCLSRGDVRGQAHSLTALGDAQRMRGRHLEAVVSLSEAIALAERLDAPNILLIAHGNLALTYLAWPTGPPPDYAIRHLCSMLETATAIDARRFKALAFLNLGAAYADRCPPCSHDAAVHWGQEAAKLFTELGDLRYAARALKNVGVVHARAGDPDTADACFQRALAAFTDVEMSQEIEKTRLLMWDVPPLEAPCEHSPQEAWMTEWLNELPHAILRGDTSHLRQVMFLKPVPRDGQMTLVPLVPRDEA</sequence>
<organism evidence="2 3">
    <name type="scientific">Streptosporangium carneum</name>
    <dbReference type="NCBI Taxonomy" id="47481"/>
    <lineage>
        <taxon>Bacteria</taxon>
        <taxon>Bacillati</taxon>
        <taxon>Actinomycetota</taxon>
        <taxon>Actinomycetes</taxon>
        <taxon>Streptosporangiales</taxon>
        <taxon>Streptosporangiaceae</taxon>
        <taxon>Streptosporangium</taxon>
    </lineage>
</organism>
<dbReference type="PANTHER" id="PTHR47691">
    <property type="entry name" value="REGULATOR-RELATED"/>
    <property type="match status" value="1"/>
</dbReference>
<dbReference type="SUPFAM" id="SSF48452">
    <property type="entry name" value="TPR-like"/>
    <property type="match status" value="2"/>
</dbReference>